<sequence>MLDFAGKLPEAETLCRRAMTERERVLGEMHAETLESVNKLGLVLRQRGKLEEAEVNCRKALEGRETLLGPMHLDTLRSVNNLTLVLENQGKLDEAEGLYRRDLAACEAQLGANHPDTLLSVNNLAVLLKKQGKLQDAEGLYRRALAGSEAQLGAGHPHTLDSVCNLARLLEAKGDHAEVEELLLRAFNGYEARKWETPETWETDAEGSIGLMDVDRFGPYGFYFQVAMRSGSSAQKHQLTTAQVQETAGLDQAPRQLVSNSGPESTTLGWRIAATVNEMESAELEDFVVNLSKSTCRALQKAIGARLEAPPQEEKSRASAESEAIRVQLCKQAASIHPWNDDELDARLEEVIEMFQEPRTAVLNASHLGDALHIAGMNPKDSEVSKVLEDIGNPESLTLPEFKQVMKDELAKWTSKDQVQELPSCFRLFDPQDNGFVPRETVAEIMQHGGNHFSEEMLEDMLKNVPSTREGYDARQLVAFLLDPEAKKEERARRDDSDAEPAELDNQKERAKVVQVEFQSMLMERSSELREEGQKEKKPRPVVWLRHKPVTGEKSKWQDFHLRRLGRQALSVLSSEF</sequence>
<dbReference type="SMART" id="SM00028">
    <property type="entry name" value="TPR"/>
    <property type="match status" value="3"/>
</dbReference>
<name>A0ABP0PLN2_9DINO</name>
<dbReference type="PANTHER" id="PTHR46082:SF6">
    <property type="entry name" value="AAA+ ATPASE DOMAIN-CONTAINING PROTEIN-RELATED"/>
    <property type="match status" value="1"/>
</dbReference>
<dbReference type="EMBL" id="CAXAMN010023162">
    <property type="protein sequence ID" value="CAK9075635.1"/>
    <property type="molecule type" value="Genomic_DNA"/>
</dbReference>
<comment type="caution">
    <text evidence="3">The sequence shown here is derived from an EMBL/GenBank/DDBJ whole genome shotgun (WGS) entry which is preliminary data.</text>
</comment>
<feature type="region of interest" description="Disordered" evidence="1">
    <location>
        <begin position="488"/>
        <end position="508"/>
    </location>
</feature>
<reference evidence="3 4" key="1">
    <citation type="submission" date="2024-02" db="EMBL/GenBank/DDBJ databases">
        <authorList>
            <person name="Chen Y."/>
            <person name="Shah S."/>
            <person name="Dougan E. K."/>
            <person name="Thang M."/>
            <person name="Chan C."/>
        </authorList>
    </citation>
    <scope>NUCLEOTIDE SEQUENCE [LARGE SCALE GENOMIC DNA]</scope>
</reference>
<gene>
    <name evidence="3" type="ORF">CCMP2556_LOCUS37254</name>
</gene>
<organism evidence="3 4">
    <name type="scientific">Durusdinium trenchii</name>
    <dbReference type="NCBI Taxonomy" id="1381693"/>
    <lineage>
        <taxon>Eukaryota</taxon>
        <taxon>Sar</taxon>
        <taxon>Alveolata</taxon>
        <taxon>Dinophyceae</taxon>
        <taxon>Suessiales</taxon>
        <taxon>Symbiodiniaceae</taxon>
        <taxon>Durusdinium</taxon>
    </lineage>
</organism>
<dbReference type="Proteomes" id="UP001642484">
    <property type="component" value="Unassembled WGS sequence"/>
</dbReference>
<protein>
    <recommendedName>
        <fullName evidence="2">EF-hand domain-containing protein</fullName>
    </recommendedName>
</protein>
<dbReference type="InterPro" id="IPR011990">
    <property type="entry name" value="TPR-like_helical_dom_sf"/>
</dbReference>
<feature type="domain" description="EF-hand" evidence="2">
    <location>
        <begin position="417"/>
        <end position="452"/>
    </location>
</feature>
<dbReference type="Pfam" id="PF13374">
    <property type="entry name" value="TPR_10"/>
    <property type="match status" value="1"/>
</dbReference>
<dbReference type="SUPFAM" id="SSF48452">
    <property type="entry name" value="TPR-like"/>
    <property type="match status" value="2"/>
</dbReference>
<dbReference type="InterPro" id="IPR019734">
    <property type="entry name" value="TPR_rpt"/>
</dbReference>
<proteinExistence type="predicted"/>
<dbReference type="Gene3D" id="1.25.40.10">
    <property type="entry name" value="Tetratricopeptide repeat domain"/>
    <property type="match status" value="1"/>
</dbReference>
<dbReference type="InterPro" id="IPR002048">
    <property type="entry name" value="EF_hand_dom"/>
</dbReference>
<evidence type="ECO:0000259" key="2">
    <source>
        <dbReference type="PROSITE" id="PS50222"/>
    </source>
</evidence>
<dbReference type="Gene3D" id="1.10.238.10">
    <property type="entry name" value="EF-hand"/>
    <property type="match status" value="1"/>
</dbReference>
<evidence type="ECO:0000313" key="3">
    <source>
        <dbReference type="EMBL" id="CAK9075635.1"/>
    </source>
</evidence>
<accession>A0ABP0PLN2</accession>
<dbReference type="Pfam" id="PF13424">
    <property type="entry name" value="TPR_12"/>
    <property type="match status" value="2"/>
</dbReference>
<dbReference type="InterPro" id="IPR011992">
    <property type="entry name" value="EF-hand-dom_pair"/>
</dbReference>
<dbReference type="PANTHER" id="PTHR46082">
    <property type="entry name" value="ATP/GTP-BINDING PROTEIN-RELATED"/>
    <property type="match status" value="1"/>
</dbReference>
<dbReference type="PROSITE" id="PS50222">
    <property type="entry name" value="EF_HAND_2"/>
    <property type="match status" value="1"/>
</dbReference>
<dbReference type="InterPro" id="IPR053137">
    <property type="entry name" value="NLR-like"/>
</dbReference>
<evidence type="ECO:0000313" key="4">
    <source>
        <dbReference type="Proteomes" id="UP001642484"/>
    </source>
</evidence>
<evidence type="ECO:0000256" key="1">
    <source>
        <dbReference type="SAM" id="MobiDB-lite"/>
    </source>
</evidence>
<keyword evidence="4" id="KW-1185">Reference proteome</keyword>
<dbReference type="SUPFAM" id="SSF47473">
    <property type="entry name" value="EF-hand"/>
    <property type="match status" value="1"/>
</dbReference>